<gene>
    <name evidence="2" type="ORF">C8N35_10319</name>
</gene>
<evidence type="ECO:0000256" key="1">
    <source>
        <dbReference type="SAM" id="MobiDB-lite"/>
    </source>
</evidence>
<accession>A0A2T5VAQ8</accession>
<evidence type="ECO:0000313" key="2">
    <source>
        <dbReference type="EMBL" id="PTW60840.1"/>
    </source>
</evidence>
<reference evidence="2 3" key="1">
    <citation type="submission" date="2018-04" db="EMBL/GenBank/DDBJ databases">
        <title>Genomic Encyclopedia of Archaeal and Bacterial Type Strains, Phase II (KMG-II): from individual species to whole genera.</title>
        <authorList>
            <person name="Goeker M."/>
        </authorList>
    </citation>
    <scope>NUCLEOTIDE SEQUENCE [LARGE SCALE GENOMIC DNA]</scope>
    <source>
        <strain evidence="2 3">DSM 23382</strain>
    </source>
</reference>
<feature type="region of interest" description="Disordered" evidence="1">
    <location>
        <begin position="36"/>
        <end position="98"/>
    </location>
</feature>
<evidence type="ECO:0000313" key="3">
    <source>
        <dbReference type="Proteomes" id="UP000244081"/>
    </source>
</evidence>
<dbReference type="EMBL" id="QAYG01000003">
    <property type="protein sequence ID" value="PTW60840.1"/>
    <property type="molecule type" value="Genomic_DNA"/>
</dbReference>
<protein>
    <submittedName>
        <fullName evidence="2">Uncharacterized protein</fullName>
    </submittedName>
</protein>
<sequence>MRGFGPRTGGSATRAVAARKTRRAIWSVRQFICSSRNGARSPKSSLFRSRNSPFSKKPPLVSKTGGTYRNGQAPRKWKTRPDRLSRSTARPDPSTPHLSLRVAGLHPCRIVIGADMRAFAVAAGWCGSIRLGRRRTAIGDERNGGRAAAQGRKLEETSSVDAFAPLLVSHILKSSPRPRSAVRMQGSALLPPPRKRSVPTPLPNPPPQQARLPAAPTLRHSAPRNIRPQKHGLDVSAPPCQNNTTTHPLPPALSRIKITSHSRQKKYCASQQY</sequence>
<dbReference type="AlphaFoldDB" id="A0A2T5VAQ8"/>
<feature type="compositionally biased region" description="Polar residues" evidence="1">
    <location>
        <begin position="36"/>
        <end position="54"/>
    </location>
</feature>
<keyword evidence="3" id="KW-1185">Reference proteome</keyword>
<proteinExistence type="predicted"/>
<feature type="compositionally biased region" description="Low complexity" evidence="1">
    <location>
        <begin position="209"/>
        <end position="218"/>
    </location>
</feature>
<feature type="region of interest" description="Disordered" evidence="1">
    <location>
        <begin position="175"/>
        <end position="273"/>
    </location>
</feature>
<organism evidence="2 3">
    <name type="scientific">Breoghania corrubedonensis</name>
    <dbReference type="NCBI Taxonomy" id="665038"/>
    <lineage>
        <taxon>Bacteria</taxon>
        <taxon>Pseudomonadati</taxon>
        <taxon>Pseudomonadota</taxon>
        <taxon>Alphaproteobacteria</taxon>
        <taxon>Hyphomicrobiales</taxon>
        <taxon>Stappiaceae</taxon>
        <taxon>Breoghania</taxon>
    </lineage>
</organism>
<dbReference type="Proteomes" id="UP000244081">
    <property type="component" value="Unassembled WGS sequence"/>
</dbReference>
<comment type="caution">
    <text evidence="2">The sequence shown here is derived from an EMBL/GenBank/DDBJ whole genome shotgun (WGS) entry which is preliminary data.</text>
</comment>
<name>A0A2T5VAQ8_9HYPH</name>